<dbReference type="PROSITE" id="PS00108">
    <property type="entry name" value="PROTEIN_KINASE_ST"/>
    <property type="match status" value="1"/>
</dbReference>
<dbReference type="STRING" id="5762.D2W2P6"/>
<dbReference type="VEuPathDB" id="AmoebaDB:NAEGRDRAFT_75663"/>
<feature type="domain" description="Protein kinase" evidence="8">
    <location>
        <begin position="24"/>
        <end position="275"/>
    </location>
</feature>
<dbReference type="GO" id="GO:0005634">
    <property type="term" value="C:nucleus"/>
    <property type="evidence" value="ECO:0007669"/>
    <property type="project" value="TreeGrafter"/>
</dbReference>
<dbReference type="GO" id="GO:0005524">
    <property type="term" value="F:ATP binding"/>
    <property type="evidence" value="ECO:0007669"/>
    <property type="project" value="UniProtKB-UniRule"/>
</dbReference>
<evidence type="ECO:0000313" key="10">
    <source>
        <dbReference type="Proteomes" id="UP000006671"/>
    </source>
</evidence>
<name>D2W2P6_NAEGR</name>
<organism evidence="10">
    <name type="scientific">Naegleria gruberi</name>
    <name type="common">Amoeba</name>
    <dbReference type="NCBI Taxonomy" id="5762"/>
    <lineage>
        <taxon>Eukaryota</taxon>
        <taxon>Discoba</taxon>
        <taxon>Heterolobosea</taxon>
        <taxon>Tetramitia</taxon>
        <taxon>Eutetramitia</taxon>
        <taxon>Vahlkampfiidae</taxon>
        <taxon>Naegleria</taxon>
    </lineage>
</organism>
<dbReference type="SMART" id="SM00220">
    <property type="entry name" value="S_TKc"/>
    <property type="match status" value="1"/>
</dbReference>
<dbReference type="InterPro" id="IPR017441">
    <property type="entry name" value="Protein_kinase_ATP_BS"/>
</dbReference>
<evidence type="ECO:0000256" key="3">
    <source>
        <dbReference type="ARBA" id="ARBA00022777"/>
    </source>
</evidence>
<evidence type="ECO:0000256" key="5">
    <source>
        <dbReference type="ARBA" id="ARBA00037982"/>
    </source>
</evidence>
<dbReference type="GO" id="GO:0005737">
    <property type="term" value="C:cytoplasm"/>
    <property type="evidence" value="ECO:0007669"/>
    <property type="project" value="TreeGrafter"/>
</dbReference>
<dbReference type="GeneID" id="8860741"/>
<dbReference type="OrthoDB" id="10252171at2759"/>
<dbReference type="RefSeq" id="XP_002669398.1">
    <property type="nucleotide sequence ID" value="XM_002669352.1"/>
</dbReference>
<protein>
    <submittedName>
        <fullName evidence="9">Predicted protein</fullName>
    </submittedName>
</protein>
<dbReference type="eggNOG" id="KOG0575">
    <property type="taxonomic scope" value="Eukaryota"/>
</dbReference>
<dbReference type="InterPro" id="IPR008271">
    <property type="entry name" value="Ser/Thr_kinase_AS"/>
</dbReference>
<dbReference type="InterPro" id="IPR011009">
    <property type="entry name" value="Kinase-like_dom_sf"/>
</dbReference>
<dbReference type="PROSITE" id="PS50011">
    <property type="entry name" value="PROTEIN_KINASE_DOM"/>
    <property type="match status" value="1"/>
</dbReference>
<dbReference type="PROSITE" id="PS00107">
    <property type="entry name" value="PROTEIN_KINASE_ATP"/>
    <property type="match status" value="1"/>
</dbReference>
<evidence type="ECO:0000256" key="6">
    <source>
        <dbReference type="PROSITE-ProRule" id="PRU10141"/>
    </source>
</evidence>
<keyword evidence="1" id="KW-0808">Transferase</keyword>
<feature type="binding site" evidence="6">
    <location>
        <position position="51"/>
    </location>
    <ligand>
        <name>ATP</name>
        <dbReference type="ChEBI" id="CHEBI:30616"/>
    </ligand>
</feature>
<evidence type="ECO:0000256" key="1">
    <source>
        <dbReference type="ARBA" id="ARBA00022679"/>
    </source>
</evidence>
<reference evidence="9 10" key="1">
    <citation type="journal article" date="2010" name="Cell">
        <title>The genome of Naegleria gruberi illuminates early eukaryotic versatility.</title>
        <authorList>
            <person name="Fritz-Laylin L.K."/>
            <person name="Prochnik S.E."/>
            <person name="Ginger M.L."/>
            <person name="Dacks J.B."/>
            <person name="Carpenter M.L."/>
            <person name="Field M.C."/>
            <person name="Kuo A."/>
            <person name="Paredez A."/>
            <person name="Chapman J."/>
            <person name="Pham J."/>
            <person name="Shu S."/>
            <person name="Neupane R."/>
            <person name="Cipriano M."/>
            <person name="Mancuso J."/>
            <person name="Tu H."/>
            <person name="Salamov A."/>
            <person name="Lindquist E."/>
            <person name="Shapiro H."/>
            <person name="Lucas S."/>
            <person name="Grigoriev I.V."/>
            <person name="Cande W.Z."/>
            <person name="Fulton C."/>
            <person name="Rokhsar D.S."/>
            <person name="Dawson S.C."/>
        </authorList>
    </citation>
    <scope>NUCLEOTIDE SEQUENCE [LARGE SCALE GENOMIC DNA]</scope>
    <source>
        <strain evidence="9 10">NEG-M</strain>
    </source>
</reference>
<comment type="similarity">
    <text evidence="5">Belongs to the protein kinase superfamily. Ser/Thr protein kinase family. GCN2 subfamily.</text>
</comment>
<dbReference type="GO" id="GO:0004674">
    <property type="term" value="F:protein serine/threonine kinase activity"/>
    <property type="evidence" value="ECO:0007669"/>
    <property type="project" value="UniProtKB-KW"/>
</dbReference>
<keyword evidence="3" id="KW-0418">Kinase</keyword>
<dbReference type="Proteomes" id="UP000006671">
    <property type="component" value="Unassembled WGS sequence"/>
</dbReference>
<accession>D2W2P6</accession>
<dbReference type="Gene3D" id="1.10.510.10">
    <property type="entry name" value="Transferase(Phosphotransferase) domain 1"/>
    <property type="match status" value="1"/>
</dbReference>
<dbReference type="PANTHER" id="PTHR11042">
    <property type="entry name" value="EUKARYOTIC TRANSLATION INITIATION FACTOR 2-ALPHA KINASE EIF2-ALPHA KINASE -RELATED"/>
    <property type="match status" value="1"/>
</dbReference>
<dbReference type="InterPro" id="IPR050339">
    <property type="entry name" value="CC_SR_Kinase"/>
</dbReference>
<dbReference type="SUPFAM" id="SSF56112">
    <property type="entry name" value="Protein kinase-like (PK-like)"/>
    <property type="match status" value="1"/>
</dbReference>
<dbReference type="AlphaFoldDB" id="D2W2P6"/>
<dbReference type="EMBL" id="GG738927">
    <property type="protein sequence ID" value="EFC36654.1"/>
    <property type="molecule type" value="Genomic_DNA"/>
</dbReference>
<evidence type="ECO:0000256" key="4">
    <source>
        <dbReference type="ARBA" id="ARBA00022840"/>
    </source>
</evidence>
<dbReference type="KEGG" id="ngr:NAEGRDRAFT_75663"/>
<keyword evidence="10" id="KW-1185">Reference proteome</keyword>
<dbReference type="InterPro" id="IPR000719">
    <property type="entry name" value="Prot_kinase_dom"/>
</dbReference>
<keyword evidence="2 6" id="KW-0547">Nucleotide-binding</keyword>
<sequence length="322" mass="36805">MSIDLSSSSKKKHHDDILNKFGLDVNITLVGSGGFGCVYKVDVSENCYAIKAVDFVEDNQISEKPTRSEVVIEAMRDFKHERLLNIMERFEVDYTLYMVSNFCKYETLEQIGGYLKLDEYHCLLILNQLLEGLEYLHSQKLIHRDIKPSNVLVESIDPTRVILADFGLLLHEHGNRADQMCGTLYYLPPEISPTGGKRFTFAADIYSLGLTIISMMGVHIQFPRTSLTVKGQVIQGLREKLSKATIDILLDMIHPSPSLRANFCTNLKKRVNQVMKTLENTENLYQNRQMYEDIEETAFYKIGYFLNEVVDIITNTKTANII</sequence>
<proteinExistence type="inferred from homology"/>
<dbReference type="Pfam" id="PF00069">
    <property type="entry name" value="Pkinase"/>
    <property type="match status" value="1"/>
</dbReference>
<gene>
    <name evidence="9" type="ORF">NAEGRDRAFT_75663</name>
</gene>
<evidence type="ECO:0000259" key="8">
    <source>
        <dbReference type="PROSITE" id="PS50011"/>
    </source>
</evidence>
<dbReference type="InParanoid" id="D2W2P6"/>
<evidence type="ECO:0000256" key="7">
    <source>
        <dbReference type="RuleBase" id="RU000304"/>
    </source>
</evidence>
<evidence type="ECO:0000313" key="9">
    <source>
        <dbReference type="EMBL" id="EFC36654.1"/>
    </source>
</evidence>
<keyword evidence="7" id="KW-0723">Serine/threonine-protein kinase</keyword>
<evidence type="ECO:0000256" key="2">
    <source>
        <dbReference type="ARBA" id="ARBA00022741"/>
    </source>
</evidence>
<keyword evidence="4 6" id="KW-0067">ATP-binding</keyword>